<proteinExistence type="predicted"/>
<dbReference type="EMBL" id="JBHSDC010000002">
    <property type="protein sequence ID" value="MFC4230563.1"/>
    <property type="molecule type" value="Genomic_DNA"/>
</dbReference>
<protein>
    <submittedName>
        <fullName evidence="1">Uncharacterized protein</fullName>
    </submittedName>
</protein>
<reference evidence="2" key="1">
    <citation type="journal article" date="2019" name="Int. J. Syst. Evol. Microbiol.">
        <title>The Global Catalogue of Microorganisms (GCM) 10K type strain sequencing project: providing services to taxonomists for standard genome sequencing and annotation.</title>
        <authorList>
            <consortium name="The Broad Institute Genomics Platform"/>
            <consortium name="The Broad Institute Genome Sequencing Center for Infectious Disease"/>
            <person name="Wu L."/>
            <person name="Ma J."/>
        </authorList>
    </citation>
    <scope>NUCLEOTIDE SEQUENCE [LARGE SCALE GENOMIC DNA]</scope>
    <source>
        <strain evidence="2">CECT 8010</strain>
    </source>
</reference>
<evidence type="ECO:0000313" key="2">
    <source>
        <dbReference type="Proteomes" id="UP001595906"/>
    </source>
</evidence>
<dbReference type="Proteomes" id="UP001595906">
    <property type="component" value="Unassembled WGS sequence"/>
</dbReference>
<organism evidence="1 2">
    <name type="scientific">Parasediminibacterium paludis</name>
    <dbReference type="NCBI Taxonomy" id="908966"/>
    <lineage>
        <taxon>Bacteria</taxon>
        <taxon>Pseudomonadati</taxon>
        <taxon>Bacteroidota</taxon>
        <taxon>Chitinophagia</taxon>
        <taxon>Chitinophagales</taxon>
        <taxon>Chitinophagaceae</taxon>
        <taxon>Parasediminibacterium</taxon>
    </lineage>
</organism>
<comment type="caution">
    <text evidence="1">The sequence shown here is derived from an EMBL/GenBank/DDBJ whole genome shotgun (WGS) entry which is preliminary data.</text>
</comment>
<name>A0ABV8PQY3_9BACT</name>
<accession>A0ABV8PQY3</accession>
<sequence>MGKPKFNLPPSLLKEVQVSLTEDDNVDIIKAWFVSGGEAVTLNQVQAELKDRIEFADEQLRCNNGKLGREQINAIIRERFKVTRRSAADYIRYAEDIFSTSNPLNKAALISLRIEFVERQIAEAVERKDFETAAIYEAILLKYIVAYPEQKHKPQKRMQVFVLPGNVAENGLTADAAFEILDNKIEEASNQ</sequence>
<dbReference type="RefSeq" id="WP_379011807.1">
    <property type="nucleotide sequence ID" value="NZ_JBHSDC010000002.1"/>
</dbReference>
<gene>
    <name evidence="1" type="ORF">ACFOW1_01585</name>
</gene>
<keyword evidence="2" id="KW-1185">Reference proteome</keyword>
<evidence type="ECO:0000313" key="1">
    <source>
        <dbReference type="EMBL" id="MFC4230563.1"/>
    </source>
</evidence>